<comment type="caution">
    <text evidence="2">The sequence shown here is derived from an EMBL/GenBank/DDBJ whole genome shotgun (WGS) entry which is preliminary data.</text>
</comment>
<protein>
    <submittedName>
        <fullName evidence="2">Protein phosphatase inhibitor IPP2</fullName>
    </submittedName>
</protein>
<gene>
    <name evidence="2" type="primary">IPP2</name>
    <name evidence="2" type="ORF">IE077_004004</name>
</gene>
<dbReference type="GO" id="GO:0004864">
    <property type="term" value="F:protein phosphatase inhibitor activity"/>
    <property type="evidence" value="ECO:0007669"/>
    <property type="project" value="UniProtKB-KW"/>
</dbReference>
<keyword evidence="2" id="KW-0650">Protein phosphatase inhibitor</keyword>
<accession>A0ABQ7JEC5</accession>
<feature type="compositionally biased region" description="Basic and acidic residues" evidence="1">
    <location>
        <begin position="487"/>
        <end position="503"/>
    </location>
</feature>
<feature type="region of interest" description="Disordered" evidence="1">
    <location>
        <begin position="298"/>
        <end position="338"/>
    </location>
</feature>
<feature type="region of interest" description="Disordered" evidence="1">
    <location>
        <begin position="375"/>
        <end position="410"/>
    </location>
</feature>
<feature type="compositionally biased region" description="Polar residues" evidence="1">
    <location>
        <begin position="237"/>
        <end position="247"/>
    </location>
</feature>
<name>A0ABQ7JEC5_9APIC</name>
<dbReference type="Pfam" id="PF04979">
    <property type="entry name" value="IPP-2"/>
    <property type="match status" value="1"/>
</dbReference>
<proteinExistence type="predicted"/>
<feature type="compositionally biased region" description="Polar residues" evidence="1">
    <location>
        <begin position="398"/>
        <end position="410"/>
    </location>
</feature>
<feature type="region of interest" description="Disordered" evidence="1">
    <location>
        <begin position="44"/>
        <end position="149"/>
    </location>
</feature>
<feature type="region of interest" description="Disordered" evidence="1">
    <location>
        <begin position="209"/>
        <end position="247"/>
    </location>
</feature>
<feature type="compositionally biased region" description="Basic and acidic residues" evidence="1">
    <location>
        <begin position="120"/>
        <end position="133"/>
    </location>
</feature>
<keyword evidence="3" id="KW-1185">Reference proteome</keyword>
<evidence type="ECO:0000256" key="1">
    <source>
        <dbReference type="SAM" id="MobiDB-lite"/>
    </source>
</evidence>
<dbReference type="Proteomes" id="UP000823046">
    <property type="component" value="Unassembled WGS sequence"/>
</dbReference>
<dbReference type="InterPro" id="IPR007062">
    <property type="entry name" value="PPI-2"/>
</dbReference>
<sequence>MTSPVIDDLEQKGKEELSSSNYHTVCLIESPKCPLAPLVVEKQDGPVSAEPETVATAHQGSTATTSASVGCAPSRTIRKCPASPKASSRSKVVLSKPNPGRFSLAEKAPSLRVPLKHPHPREFSKPAKSETIRPRIPVRPSHPLPQHGLTKSTASTALFLPPRPRFPVIQDGSKPKKQLVSFIPSQPLSRPVLKGNNASVLKKSLVARPSLTKTSAKQISKAPAARPARPSFLPLSGPQSKTKSSTKLLAHSVKLPPHHAINPRTTGAPSPRFLLSGKLSAVPVGARKPLHSPVVAALASPNETPSGSVLSKGKRGATPSGSSSSKHAASSSKAMPKREALRGNDTLRQTGAAATFAHAVTKHVSSAIRNVSSTFSSSIKSSKQMPKPVKRRLKLKSAGNSSLSNGIGMSSLSASSNKEILSSELPSIRIISSCGEVSPKDGSPLSAVSVDEELPIGILRVPSGRSKSLSWDEFTIALHDLERGRYSPIDEPKTPFPLERGDLSENEEQCGERSDSFDSVLSSLKDKHETRGVDAQDLYDKLNLLGQDGSWIKVETDDMREKRRKHYDEFRVLKQMRDEGKLKTEEDEDGSDE</sequence>
<feature type="compositionally biased region" description="Polar residues" evidence="1">
    <location>
        <begin position="56"/>
        <end position="68"/>
    </location>
</feature>
<feature type="region of interest" description="Disordered" evidence="1">
    <location>
        <begin position="487"/>
        <end position="519"/>
    </location>
</feature>
<feature type="compositionally biased region" description="Low complexity" evidence="1">
    <location>
        <begin position="320"/>
        <end position="334"/>
    </location>
</feature>
<reference evidence="2 3" key="1">
    <citation type="journal article" date="2020" name="bioRxiv">
        <title>Metabolic contributions of an alphaproteobacterial endosymbiont in the apicomplexan Cardiosporidium cionae.</title>
        <authorList>
            <person name="Hunter E.S."/>
            <person name="Paight C.J."/>
            <person name="Lane C.E."/>
        </authorList>
    </citation>
    <scope>NUCLEOTIDE SEQUENCE [LARGE SCALE GENOMIC DNA]</scope>
    <source>
        <strain evidence="2">ESH_2018</strain>
    </source>
</reference>
<evidence type="ECO:0000313" key="2">
    <source>
        <dbReference type="EMBL" id="KAF8822318.1"/>
    </source>
</evidence>
<evidence type="ECO:0000313" key="3">
    <source>
        <dbReference type="Proteomes" id="UP000823046"/>
    </source>
</evidence>
<dbReference type="EMBL" id="JADAQX010000064">
    <property type="protein sequence ID" value="KAF8822318.1"/>
    <property type="molecule type" value="Genomic_DNA"/>
</dbReference>
<organism evidence="2 3">
    <name type="scientific">Cardiosporidium cionae</name>
    <dbReference type="NCBI Taxonomy" id="476202"/>
    <lineage>
        <taxon>Eukaryota</taxon>
        <taxon>Sar</taxon>
        <taxon>Alveolata</taxon>
        <taxon>Apicomplexa</taxon>
        <taxon>Aconoidasida</taxon>
        <taxon>Nephromycida</taxon>
        <taxon>Cardiosporidium</taxon>
    </lineage>
</organism>